<name>A0A1Y2CL68_9FUNG</name>
<feature type="binding site" evidence="11">
    <location>
        <position position="314"/>
    </location>
    <ligand>
        <name>ATP</name>
        <dbReference type="ChEBI" id="CHEBI:30616"/>
    </ligand>
</feature>
<sequence length="480" mass="53574">MPLTPSQLRDIAVDFAVLNGLVLATEKSASLQRPISHAPFALNPSNIPKNCFEAAVKLQPLFNTLVHKVSEDAGFLKEPRFVDYFTGRCYEIYTQTQKEGSTQPIILGHHRSDYLLHKNDSDSHVEIQQVELNTMLRRLPVFRQRPLTCTGTSLSSPPYFQYMKILTLFGRFLRSRNGESTDQLPKNNSLTALVAGFAKAWELYGNKDAVIVMVTQPGERNSFDQRWIENTLWQEYGISLIRKSLTELADEGRLVGDKRKLVLNGNIEVAITYYRAGYTPLDYPTEKEWQARLLVERSHAIKSPNVAYHLVGSKKVQQILAQPNMLERFVSPANAVHLRTCFTGLFPLDQSPAGISAYEEALKNPSRYVVKPQREGGGNNIYTTDIPAFLSKLSATERNAYILMELIKPPPARNLLVRNGEILDAEVVSELGIYGIWISGEGGVVYKNEVAGHLLRTKVADSNEGGVAAGFAVLDSPLLV</sequence>
<dbReference type="InterPro" id="IPR004887">
    <property type="entry name" value="GSH_synth_subst-bd"/>
</dbReference>
<dbReference type="Pfam" id="PF03917">
    <property type="entry name" value="GSH_synth_ATP"/>
    <property type="match status" value="1"/>
</dbReference>
<keyword evidence="15" id="KW-1185">Reference proteome</keyword>
<feature type="binding site" evidence="11">
    <location>
        <position position="464"/>
    </location>
    <ligand>
        <name>ATP</name>
        <dbReference type="ChEBI" id="CHEBI:30616"/>
    </ligand>
</feature>
<feature type="binding site" evidence="11">
    <location>
        <begin position="404"/>
        <end position="407"/>
    </location>
    <ligand>
        <name>ATP</name>
        <dbReference type="ChEBI" id="CHEBI:30616"/>
    </ligand>
</feature>
<evidence type="ECO:0000256" key="6">
    <source>
        <dbReference type="ARBA" id="ARBA00022723"/>
    </source>
</evidence>
<protein>
    <recommendedName>
        <fullName evidence="10">Glutathione synthetase</fullName>
        <shortName evidence="10">GSH-S</shortName>
        <ecNumber evidence="10">6.3.2.3</ecNumber>
    </recommendedName>
</protein>
<dbReference type="GO" id="GO:0005829">
    <property type="term" value="C:cytosol"/>
    <property type="evidence" value="ECO:0007669"/>
    <property type="project" value="TreeGrafter"/>
</dbReference>
<dbReference type="SUPFAM" id="SSF52440">
    <property type="entry name" value="PreATP-grasp domain"/>
    <property type="match status" value="1"/>
</dbReference>
<evidence type="ECO:0000256" key="5">
    <source>
        <dbReference type="ARBA" id="ARBA00022684"/>
    </source>
</evidence>
<evidence type="ECO:0000256" key="11">
    <source>
        <dbReference type="PIRSR" id="PIRSR001558-1"/>
    </source>
</evidence>
<dbReference type="Gene3D" id="3.40.50.1760">
    <property type="entry name" value="Glutathione synthase, substrate-binding domain superfamily, eukaryotic"/>
    <property type="match status" value="1"/>
</dbReference>
<dbReference type="InterPro" id="IPR014709">
    <property type="entry name" value="Glutathione_synthase_C_euk"/>
</dbReference>
<dbReference type="Gene3D" id="1.10.1080.10">
    <property type="entry name" value="Glutathione Synthetase, Chain A, domain 3"/>
    <property type="match status" value="1"/>
</dbReference>
<feature type="binding site" evidence="11">
    <location>
        <position position="456"/>
    </location>
    <ligand>
        <name>substrate</name>
    </ligand>
</feature>
<dbReference type="Pfam" id="PF03199">
    <property type="entry name" value="GSH_synthase"/>
    <property type="match status" value="1"/>
</dbReference>
<dbReference type="GO" id="GO:0000287">
    <property type="term" value="F:magnesium ion binding"/>
    <property type="evidence" value="ECO:0007669"/>
    <property type="project" value="UniProtKB-UniRule"/>
</dbReference>
<evidence type="ECO:0000256" key="4">
    <source>
        <dbReference type="ARBA" id="ARBA00022598"/>
    </source>
</evidence>
<dbReference type="EMBL" id="MCGO01000013">
    <property type="protein sequence ID" value="ORY47771.1"/>
    <property type="molecule type" value="Genomic_DNA"/>
</dbReference>
<feature type="binding site" evidence="11">
    <location>
        <position position="430"/>
    </location>
    <ligand>
        <name>ATP</name>
        <dbReference type="ChEBI" id="CHEBI:30616"/>
    </ligand>
</feature>
<evidence type="ECO:0000313" key="14">
    <source>
        <dbReference type="EMBL" id="ORY47771.1"/>
    </source>
</evidence>
<keyword evidence="6 10" id="KW-0479">Metal-binding</keyword>
<comment type="caution">
    <text evidence="14">The sequence shown here is derived from an EMBL/GenBank/DDBJ whole genome shotgun (WGS) entry which is preliminary data.</text>
</comment>
<evidence type="ECO:0000256" key="9">
    <source>
        <dbReference type="ARBA" id="ARBA00022842"/>
    </source>
</evidence>
<evidence type="ECO:0000259" key="13">
    <source>
        <dbReference type="Pfam" id="PF03199"/>
    </source>
</evidence>
<comment type="pathway">
    <text evidence="1 10">Sulfur metabolism; glutathione biosynthesis; glutathione from L-cysteine and L-glutamate: step 2/2.</text>
</comment>
<dbReference type="InterPro" id="IPR005615">
    <property type="entry name" value="Glutathione_synthase"/>
</dbReference>
<dbReference type="GO" id="GO:0004363">
    <property type="term" value="F:glutathione synthase activity"/>
    <property type="evidence" value="ECO:0007669"/>
    <property type="project" value="UniProtKB-UniRule"/>
</dbReference>
<dbReference type="UniPathway" id="UPA00142">
    <property type="reaction ID" value="UER00210"/>
</dbReference>
<dbReference type="GO" id="GO:0043295">
    <property type="term" value="F:glutathione binding"/>
    <property type="evidence" value="ECO:0007669"/>
    <property type="project" value="UniProtKB-UniRule"/>
</dbReference>
<dbReference type="InterPro" id="IPR014042">
    <property type="entry name" value="Glutathione_synthase_a-hlx"/>
</dbReference>
<dbReference type="InterPro" id="IPR016185">
    <property type="entry name" value="PreATP-grasp_dom_sf"/>
</dbReference>
<dbReference type="GO" id="GO:0005524">
    <property type="term" value="F:ATP binding"/>
    <property type="evidence" value="ECO:0007669"/>
    <property type="project" value="UniProtKB-UniRule"/>
</dbReference>
<proteinExistence type="inferred from homology"/>
<evidence type="ECO:0000256" key="3">
    <source>
        <dbReference type="ARBA" id="ARBA00011738"/>
    </source>
</evidence>
<gene>
    <name evidence="14" type="ORF">BCR33DRAFT_696188</name>
</gene>
<keyword evidence="4 10" id="KW-0436">Ligase</keyword>
<keyword evidence="8 10" id="KW-0067">ATP-binding</keyword>
<reference evidence="14 15" key="1">
    <citation type="submission" date="2016-07" db="EMBL/GenBank/DDBJ databases">
        <title>Pervasive Adenine N6-methylation of Active Genes in Fungi.</title>
        <authorList>
            <consortium name="DOE Joint Genome Institute"/>
            <person name="Mondo S.J."/>
            <person name="Dannebaum R.O."/>
            <person name="Kuo R.C."/>
            <person name="Labutti K."/>
            <person name="Haridas S."/>
            <person name="Kuo A."/>
            <person name="Salamov A."/>
            <person name="Ahrendt S.R."/>
            <person name="Lipzen A."/>
            <person name="Sullivan W."/>
            <person name="Andreopoulos W.B."/>
            <person name="Clum A."/>
            <person name="Lindquist E."/>
            <person name="Daum C."/>
            <person name="Ramamoorthy G.K."/>
            <person name="Gryganskyi A."/>
            <person name="Culley D."/>
            <person name="Magnuson J.K."/>
            <person name="James T.Y."/>
            <person name="O'Malley M.A."/>
            <person name="Stajich J.E."/>
            <person name="Spatafora J.W."/>
            <person name="Visel A."/>
            <person name="Grigoriev I.V."/>
        </authorList>
    </citation>
    <scope>NUCLEOTIDE SEQUENCE [LARGE SCALE GENOMIC DNA]</scope>
    <source>
        <strain evidence="14 15">JEL800</strain>
    </source>
</reference>
<evidence type="ECO:0000256" key="1">
    <source>
        <dbReference type="ARBA" id="ARBA00004965"/>
    </source>
</evidence>
<dbReference type="PANTHER" id="PTHR11130">
    <property type="entry name" value="GLUTATHIONE SYNTHETASE"/>
    <property type="match status" value="1"/>
</dbReference>
<evidence type="ECO:0000256" key="8">
    <source>
        <dbReference type="ARBA" id="ARBA00022840"/>
    </source>
</evidence>
<feature type="binding site" evidence="11">
    <location>
        <position position="225"/>
    </location>
    <ligand>
        <name>substrate</name>
    </ligand>
</feature>
<feature type="binding site" evidence="12">
    <location>
        <position position="375"/>
    </location>
    <ligand>
        <name>Mg(2+)</name>
        <dbReference type="ChEBI" id="CHEBI:18420"/>
    </ligand>
</feature>
<dbReference type="InterPro" id="IPR014049">
    <property type="entry name" value="Glutathione_synthase_N_euk"/>
</dbReference>
<feature type="domain" description="Glutathione synthase substrate-binding" evidence="13">
    <location>
        <begin position="209"/>
        <end position="311"/>
    </location>
</feature>
<dbReference type="EC" id="6.3.2.3" evidence="10"/>
<feature type="binding site" evidence="11">
    <location>
        <position position="458"/>
    </location>
    <ligand>
        <name>ATP</name>
        <dbReference type="ChEBI" id="CHEBI:30616"/>
    </ligand>
</feature>
<evidence type="ECO:0000256" key="7">
    <source>
        <dbReference type="ARBA" id="ARBA00022741"/>
    </source>
</evidence>
<dbReference type="OrthoDB" id="2020073at2759"/>
<dbReference type="Gene3D" id="3.30.1490.50">
    <property type="match status" value="1"/>
</dbReference>
<dbReference type="Gene3D" id="3.30.1490.80">
    <property type="match status" value="1"/>
</dbReference>
<dbReference type="AlphaFoldDB" id="A0A1Y2CL68"/>
<comment type="catalytic activity">
    <reaction evidence="10">
        <text>gamma-L-glutamyl-L-cysteine + glycine + ATP = glutathione + ADP + phosphate + H(+)</text>
        <dbReference type="Rhea" id="RHEA:13557"/>
        <dbReference type="ChEBI" id="CHEBI:15378"/>
        <dbReference type="ChEBI" id="CHEBI:30616"/>
        <dbReference type="ChEBI" id="CHEBI:43474"/>
        <dbReference type="ChEBI" id="CHEBI:57305"/>
        <dbReference type="ChEBI" id="CHEBI:57925"/>
        <dbReference type="ChEBI" id="CHEBI:58173"/>
        <dbReference type="ChEBI" id="CHEBI:456216"/>
        <dbReference type="EC" id="6.3.2.3"/>
    </reaction>
</comment>
<feature type="binding site" evidence="11">
    <location>
        <position position="382"/>
    </location>
    <ligand>
        <name>ATP</name>
        <dbReference type="ChEBI" id="CHEBI:30616"/>
    </ligand>
</feature>
<keyword evidence="7 10" id="KW-0547">Nucleotide-binding</keyword>
<feature type="binding site" evidence="11">
    <location>
        <begin position="371"/>
        <end position="380"/>
    </location>
    <ligand>
        <name>ATP</name>
        <dbReference type="ChEBI" id="CHEBI:30616"/>
    </ligand>
</feature>
<dbReference type="NCBIfam" id="TIGR01986">
    <property type="entry name" value="glut_syn_euk"/>
    <property type="match status" value="1"/>
</dbReference>
<keyword evidence="5 10" id="KW-0317">Glutathione biosynthesis</keyword>
<evidence type="ECO:0000256" key="2">
    <source>
        <dbReference type="ARBA" id="ARBA00010385"/>
    </source>
</evidence>
<dbReference type="PANTHER" id="PTHR11130:SF0">
    <property type="entry name" value="GLUTATHIONE SYNTHETASE"/>
    <property type="match status" value="1"/>
</dbReference>
<comment type="similarity">
    <text evidence="2 10">Belongs to the eukaryotic GSH synthase family.</text>
</comment>
<dbReference type="STRING" id="329046.A0A1Y2CL68"/>
<evidence type="ECO:0000256" key="10">
    <source>
        <dbReference type="PIRNR" id="PIRNR001558"/>
    </source>
</evidence>
<evidence type="ECO:0000313" key="15">
    <source>
        <dbReference type="Proteomes" id="UP000193642"/>
    </source>
</evidence>
<dbReference type="SUPFAM" id="SSF56059">
    <property type="entry name" value="Glutathione synthetase ATP-binding domain-like"/>
    <property type="match status" value="1"/>
</dbReference>
<dbReference type="FunFam" id="3.40.50.1760:FF:000001">
    <property type="entry name" value="Glutathione synthetase"/>
    <property type="match status" value="1"/>
</dbReference>
<dbReference type="Gene3D" id="3.30.470.20">
    <property type="entry name" value="ATP-grasp fold, B domain"/>
    <property type="match status" value="1"/>
</dbReference>
<feature type="binding site" evidence="12">
    <location>
        <position position="188"/>
    </location>
    <ligand>
        <name>Mg(2+)</name>
        <dbReference type="ChEBI" id="CHEBI:18420"/>
    </ligand>
</feature>
<accession>A0A1Y2CL68</accession>
<dbReference type="FunFam" id="3.30.1490.50:FF:000002">
    <property type="entry name" value="Glutathione synthetase"/>
    <property type="match status" value="1"/>
</dbReference>
<comment type="subunit">
    <text evidence="3">Homodimer.</text>
</comment>
<dbReference type="PIRSF" id="PIRSF001558">
    <property type="entry name" value="GSHase"/>
    <property type="match status" value="1"/>
</dbReference>
<evidence type="ECO:0000256" key="12">
    <source>
        <dbReference type="PIRSR" id="PIRSR001558-2"/>
    </source>
</evidence>
<keyword evidence="9 10" id="KW-0460">Magnesium</keyword>
<dbReference type="InterPro" id="IPR037013">
    <property type="entry name" value="GSH-S_sub-bd_sf"/>
</dbReference>
<organism evidence="14 15">
    <name type="scientific">Rhizoclosmatium globosum</name>
    <dbReference type="NCBI Taxonomy" id="329046"/>
    <lineage>
        <taxon>Eukaryota</taxon>
        <taxon>Fungi</taxon>
        <taxon>Fungi incertae sedis</taxon>
        <taxon>Chytridiomycota</taxon>
        <taxon>Chytridiomycota incertae sedis</taxon>
        <taxon>Chytridiomycetes</taxon>
        <taxon>Chytridiales</taxon>
        <taxon>Chytriomycetaceae</taxon>
        <taxon>Rhizoclosmatium</taxon>
    </lineage>
</organism>
<dbReference type="Proteomes" id="UP000193642">
    <property type="component" value="Unassembled WGS sequence"/>
</dbReference>
<comment type="cofactor">
    <cofactor evidence="10 12">
        <name>Mg(2+)</name>
        <dbReference type="ChEBI" id="CHEBI:18420"/>
    </cofactor>
    <text evidence="10 12">Binds 1 Mg(2+) ion per subunit.</text>
</comment>